<accession>A0A6M3MFB9</accession>
<evidence type="ECO:0000313" key="2">
    <source>
        <dbReference type="EMBL" id="QJB03462.1"/>
    </source>
</evidence>
<dbReference type="EMBL" id="MT143589">
    <property type="protein sequence ID" value="QJA98548.1"/>
    <property type="molecule type" value="Genomic_DNA"/>
</dbReference>
<reference evidence="2" key="1">
    <citation type="submission" date="2020-03" db="EMBL/GenBank/DDBJ databases">
        <title>The deep terrestrial virosphere.</title>
        <authorList>
            <person name="Holmfeldt K."/>
            <person name="Nilsson E."/>
            <person name="Simone D."/>
            <person name="Lopez-Fernandez M."/>
            <person name="Wu X."/>
            <person name="de Brujin I."/>
            <person name="Lundin D."/>
            <person name="Andersson A."/>
            <person name="Bertilsson S."/>
            <person name="Dopson M."/>
        </authorList>
    </citation>
    <scope>NUCLEOTIDE SEQUENCE</scope>
    <source>
        <strain evidence="1">MM171A01703</strain>
        <strain evidence="2">MM171B00688</strain>
    </source>
</reference>
<organism evidence="2">
    <name type="scientific">viral metagenome</name>
    <dbReference type="NCBI Taxonomy" id="1070528"/>
    <lineage>
        <taxon>unclassified sequences</taxon>
        <taxon>metagenomes</taxon>
        <taxon>organismal metagenomes</taxon>
    </lineage>
</organism>
<gene>
    <name evidence="1" type="ORF">MM171A01703_0014</name>
    <name evidence="2" type="ORF">MM171B00688_0017</name>
</gene>
<sequence>MTDEPGVLVHIGRRGWTVTKPNTHRPDGSVSSRGTISGYDDGWQKYVEPGTPVVDTRSIPDDQILKWSLQSPLVDPDLEGFRGAKVEQDYAGLDEEPGFDMVIAGMHPSMKTMAHIGNMGYVSVEEYCKLADEWGATVYEYVEDE</sequence>
<dbReference type="EMBL" id="MT143847">
    <property type="protein sequence ID" value="QJB03462.1"/>
    <property type="molecule type" value="Genomic_DNA"/>
</dbReference>
<dbReference type="AlphaFoldDB" id="A0A6M3MFB9"/>
<protein>
    <submittedName>
        <fullName evidence="2">Uncharacterized protein</fullName>
    </submittedName>
</protein>
<evidence type="ECO:0000313" key="1">
    <source>
        <dbReference type="EMBL" id="QJA98548.1"/>
    </source>
</evidence>
<name>A0A6M3MFB9_9ZZZZ</name>
<proteinExistence type="predicted"/>